<dbReference type="PRINTS" id="PR00179">
    <property type="entry name" value="LIPOCALIN"/>
</dbReference>
<keyword evidence="5" id="KW-1185">Reference proteome</keyword>
<dbReference type="InterPro" id="IPR000566">
    <property type="entry name" value="Lipocln_cytosolic_FA-bd_dom"/>
</dbReference>
<evidence type="ECO:0000256" key="3">
    <source>
        <dbReference type="SAM" id="SignalP"/>
    </source>
</evidence>
<proteinExistence type="inferred from homology"/>
<protein>
    <submittedName>
        <fullName evidence="6">Neutrophil gelatinase-associated lipocalin isoform X1</fullName>
    </submittedName>
</protein>
<dbReference type="PROSITE" id="PS00213">
    <property type="entry name" value="LIPOCALIN"/>
    <property type="match status" value="1"/>
</dbReference>
<dbReference type="Proteomes" id="UP000515129">
    <property type="component" value="Chromosome 35"/>
</dbReference>
<dbReference type="InterPro" id="IPR022272">
    <property type="entry name" value="Lipocalin_CS"/>
</dbReference>
<dbReference type="PANTHER" id="PTHR11430">
    <property type="entry name" value="LIPOCALIN"/>
    <property type="match status" value="1"/>
</dbReference>
<dbReference type="KEGG" id="caua:113054068"/>
<name>A0A6P6KS95_CARAU</name>
<organism evidence="5 6">
    <name type="scientific">Carassius auratus</name>
    <name type="common">Goldfish</name>
    <dbReference type="NCBI Taxonomy" id="7957"/>
    <lineage>
        <taxon>Eukaryota</taxon>
        <taxon>Metazoa</taxon>
        <taxon>Chordata</taxon>
        <taxon>Craniata</taxon>
        <taxon>Vertebrata</taxon>
        <taxon>Euteleostomi</taxon>
        <taxon>Actinopterygii</taxon>
        <taxon>Neopterygii</taxon>
        <taxon>Teleostei</taxon>
        <taxon>Ostariophysi</taxon>
        <taxon>Cypriniformes</taxon>
        <taxon>Cyprinidae</taxon>
        <taxon>Cyprininae</taxon>
        <taxon>Carassius</taxon>
    </lineage>
</organism>
<dbReference type="RefSeq" id="XP_026075150.1">
    <property type="nucleotide sequence ID" value="XM_026219365.1"/>
</dbReference>
<evidence type="ECO:0000313" key="6">
    <source>
        <dbReference type="RefSeq" id="XP_026075150.1"/>
    </source>
</evidence>
<feature type="signal peptide" evidence="3">
    <location>
        <begin position="1"/>
        <end position="19"/>
    </location>
</feature>
<dbReference type="GO" id="GO:0036094">
    <property type="term" value="F:small molecule binding"/>
    <property type="evidence" value="ECO:0007669"/>
    <property type="project" value="InterPro"/>
</dbReference>
<dbReference type="InterPro" id="IPR012674">
    <property type="entry name" value="Calycin"/>
</dbReference>
<accession>A0A6P6KS95</accession>
<dbReference type="Gene3D" id="2.40.128.20">
    <property type="match status" value="1"/>
</dbReference>
<reference evidence="6" key="1">
    <citation type="submission" date="2025-08" db="UniProtKB">
        <authorList>
            <consortium name="RefSeq"/>
        </authorList>
    </citation>
    <scope>IDENTIFICATION</scope>
    <source>
        <strain evidence="6">Wakin</strain>
        <tissue evidence="6">Muscle</tissue>
    </source>
</reference>
<evidence type="ECO:0000313" key="5">
    <source>
        <dbReference type="Proteomes" id="UP000515129"/>
    </source>
</evidence>
<feature type="chain" id="PRO_5028147542" evidence="3">
    <location>
        <begin position="20"/>
        <end position="241"/>
    </location>
</feature>
<sequence>MKIALVSISLLMLLTDIHASVQPQKDFDLQRFAGRWYRLGLAYDSPGFVRYRSRLTISMGTVELKENGNVSMTMWSVTSSGCHSVVYIYKTTSVPGVLTYYSTRHRRVKDVTVVETNYTEYALVLKHKKFNKEFTQVALYGRTEKLRADVMEKFRAYATAQGFPKDSILTPPAAENCPSSVVIFKYNAEKTLNSSAEEVWKYRERYCHISDYLCWRKFNFFCFCSCCVCDSHLEFNMQNES</sequence>
<dbReference type="InterPro" id="IPR002345">
    <property type="entry name" value="Lipocalin"/>
</dbReference>
<keyword evidence="3" id="KW-0732">Signal</keyword>
<evidence type="ECO:0000256" key="1">
    <source>
        <dbReference type="ARBA" id="ARBA00006889"/>
    </source>
</evidence>
<evidence type="ECO:0000259" key="4">
    <source>
        <dbReference type="Pfam" id="PF00061"/>
    </source>
</evidence>
<gene>
    <name evidence="6" type="primary">ptgdsa</name>
</gene>
<dbReference type="Pfam" id="PF00061">
    <property type="entry name" value="Lipocalin"/>
    <property type="match status" value="1"/>
</dbReference>
<dbReference type="CTD" id="555483"/>
<dbReference type="SUPFAM" id="SSF50814">
    <property type="entry name" value="Lipocalins"/>
    <property type="match status" value="1"/>
</dbReference>
<evidence type="ECO:0000256" key="2">
    <source>
        <dbReference type="RuleBase" id="RU003695"/>
    </source>
</evidence>
<dbReference type="AlphaFoldDB" id="A0A6P6KS95"/>
<dbReference type="PANTHER" id="PTHR11430:SF63">
    <property type="entry name" value="LOC555483 PROTEIN-RELATED"/>
    <property type="match status" value="1"/>
</dbReference>
<dbReference type="PRINTS" id="PR01254">
    <property type="entry name" value="PGNDSYNTHASE"/>
</dbReference>
<comment type="similarity">
    <text evidence="1 2">Belongs to the calycin superfamily. Lipocalin family.</text>
</comment>
<dbReference type="OrthoDB" id="9627583at2759"/>
<feature type="domain" description="Lipocalin/cytosolic fatty-acid binding" evidence="4">
    <location>
        <begin position="33"/>
        <end position="172"/>
    </location>
</feature>